<evidence type="ECO:0000313" key="1">
    <source>
        <dbReference type="EMBL" id="KAJ7541422.1"/>
    </source>
</evidence>
<comment type="caution">
    <text evidence="1">The sequence shown here is derived from an EMBL/GenBank/DDBJ whole genome shotgun (WGS) entry which is preliminary data.</text>
</comment>
<dbReference type="Proteomes" id="UP001162992">
    <property type="component" value="Chromosome 10"/>
</dbReference>
<evidence type="ECO:0000313" key="2">
    <source>
        <dbReference type="Proteomes" id="UP001162992"/>
    </source>
</evidence>
<reference evidence="2" key="1">
    <citation type="journal article" date="2024" name="Proc. Natl. Acad. Sci. U.S.A.">
        <title>Extraordinary preservation of gene collinearity over three hundred million years revealed in homosporous lycophytes.</title>
        <authorList>
            <person name="Li C."/>
            <person name="Wickell D."/>
            <person name="Kuo L.Y."/>
            <person name="Chen X."/>
            <person name="Nie B."/>
            <person name="Liao X."/>
            <person name="Peng D."/>
            <person name="Ji J."/>
            <person name="Jenkins J."/>
            <person name="Williams M."/>
            <person name="Shu S."/>
            <person name="Plott C."/>
            <person name="Barry K."/>
            <person name="Rajasekar S."/>
            <person name="Grimwood J."/>
            <person name="Han X."/>
            <person name="Sun S."/>
            <person name="Hou Z."/>
            <person name="He W."/>
            <person name="Dai G."/>
            <person name="Sun C."/>
            <person name="Schmutz J."/>
            <person name="Leebens-Mack J.H."/>
            <person name="Li F.W."/>
            <person name="Wang L."/>
        </authorList>
    </citation>
    <scope>NUCLEOTIDE SEQUENCE [LARGE SCALE GENOMIC DNA]</scope>
    <source>
        <strain evidence="2">cv. PW_Plant_1</strain>
    </source>
</reference>
<gene>
    <name evidence="1" type="ORF">O6H91_10G058900</name>
</gene>
<sequence length="95" mass="11026">MCEKVFFRASSFTLRHTPRYVPRELGILLVASGTLLFSFFVYAAIISKLLPYSGYAVLDAIRDDWYYCLLVPLTVPVIIVVVYCHWFNMKLFKHA</sequence>
<accession>A0ACC2CHC3</accession>
<organism evidence="1 2">
    <name type="scientific">Diphasiastrum complanatum</name>
    <name type="common">Issler's clubmoss</name>
    <name type="synonym">Lycopodium complanatum</name>
    <dbReference type="NCBI Taxonomy" id="34168"/>
    <lineage>
        <taxon>Eukaryota</taxon>
        <taxon>Viridiplantae</taxon>
        <taxon>Streptophyta</taxon>
        <taxon>Embryophyta</taxon>
        <taxon>Tracheophyta</taxon>
        <taxon>Lycopodiopsida</taxon>
        <taxon>Lycopodiales</taxon>
        <taxon>Lycopodiaceae</taxon>
        <taxon>Lycopodioideae</taxon>
        <taxon>Diphasiastrum</taxon>
    </lineage>
</organism>
<dbReference type="EMBL" id="CM055101">
    <property type="protein sequence ID" value="KAJ7541422.1"/>
    <property type="molecule type" value="Genomic_DNA"/>
</dbReference>
<keyword evidence="2" id="KW-1185">Reference proteome</keyword>
<protein>
    <submittedName>
        <fullName evidence="1">Uncharacterized protein</fullName>
    </submittedName>
</protein>
<name>A0ACC2CHC3_DIPCM</name>
<proteinExistence type="predicted"/>